<dbReference type="OrthoDB" id="444592at2759"/>
<dbReference type="Gene3D" id="1.10.8.50">
    <property type="match status" value="1"/>
</dbReference>
<comment type="similarity">
    <text evidence="2">Belongs to the FPG family.</text>
</comment>
<evidence type="ECO:0000256" key="8">
    <source>
        <dbReference type="ARBA" id="ARBA00023268"/>
    </source>
</evidence>
<feature type="region of interest" description="Disordered" evidence="10">
    <location>
        <begin position="308"/>
        <end position="394"/>
    </location>
</feature>
<evidence type="ECO:0000256" key="2">
    <source>
        <dbReference type="ARBA" id="ARBA00009409"/>
    </source>
</evidence>
<keyword evidence="8" id="KW-0511">Multifunctional enzyme</keyword>
<dbReference type="SUPFAM" id="SSF46946">
    <property type="entry name" value="S13-like H2TH domain"/>
    <property type="match status" value="1"/>
</dbReference>
<dbReference type="Pfam" id="PF01149">
    <property type="entry name" value="Fapy_DNA_glyco"/>
    <property type="match status" value="1"/>
</dbReference>
<dbReference type="GO" id="GO:0006284">
    <property type="term" value="P:base-excision repair"/>
    <property type="evidence" value="ECO:0007669"/>
    <property type="project" value="InterPro"/>
</dbReference>
<feature type="domain" description="Formamidopyrimidine-DNA glycosylase catalytic" evidence="11">
    <location>
        <begin position="2"/>
        <end position="140"/>
    </location>
</feature>
<comment type="catalytic activity">
    <reaction evidence="1">
        <text>Hydrolysis of DNA containing ring-opened 7-methylguanine residues, releasing 2,6-diamino-4-hydroxy-5-(N-methyl)formamidopyrimidine.</text>
        <dbReference type="EC" id="3.2.2.23"/>
    </reaction>
</comment>
<accession>A0A0M0JLU5</accession>
<evidence type="ECO:0000256" key="5">
    <source>
        <dbReference type="ARBA" id="ARBA00023125"/>
    </source>
</evidence>
<evidence type="ECO:0000256" key="1">
    <source>
        <dbReference type="ARBA" id="ARBA00001668"/>
    </source>
</evidence>
<sequence length="394" mass="42341">MPELPEVETARNLLATHCVSQRITMAVTVEGGGGPRDGLFDEIVFDDKEADAAIVSSLLEGKQLVEVRRRGKQLWLVLSSPPHLLAHFGMTGAFVVRGVAAQSYKEFRVHDEAWPPRFTKLELQFEAGNALAFCDPRRLGRLRLRADPQNEEPWRSLAPDPLIDPIEKGRWLEVLAAKGCNIKALLLDQAALVSGVGNWVADEVLFHAGVHPEAICRSLSDAQVDRLRAALTHVLNVAVSCGAKDEEFPRDWLFHYRWGKVPGTVPGERGGAITFLTVGGRTSAVVLSRQRKGDAPLKADAAEAGEYAAVKPKKQRGAKKEAAPAVEEPATGEGSGAARALEDELVAHWQGPGGGGGSSSKRKSRAVDVRAEEDAAGAVTGASGRRKKASKKAQ</sequence>
<evidence type="ECO:0000256" key="3">
    <source>
        <dbReference type="ARBA" id="ARBA00022763"/>
    </source>
</evidence>
<dbReference type="GO" id="GO:0016829">
    <property type="term" value="F:lyase activity"/>
    <property type="evidence" value="ECO:0007669"/>
    <property type="project" value="UniProtKB-KW"/>
</dbReference>
<keyword evidence="13" id="KW-1185">Reference proteome</keyword>
<gene>
    <name evidence="12" type="ORF">Ctob_009641</name>
</gene>
<proteinExistence type="inferred from homology"/>
<evidence type="ECO:0000259" key="11">
    <source>
        <dbReference type="PROSITE" id="PS51068"/>
    </source>
</evidence>
<dbReference type="GO" id="GO:0003906">
    <property type="term" value="F:DNA-(apurinic or apyrimidinic site) endonuclease activity"/>
    <property type="evidence" value="ECO:0007669"/>
    <property type="project" value="InterPro"/>
</dbReference>
<evidence type="ECO:0000256" key="7">
    <source>
        <dbReference type="ARBA" id="ARBA00023239"/>
    </source>
</evidence>
<keyword evidence="7" id="KW-0456">Lyase</keyword>
<dbReference type="Proteomes" id="UP000037460">
    <property type="component" value="Unassembled WGS sequence"/>
</dbReference>
<dbReference type="SMART" id="SM00898">
    <property type="entry name" value="Fapy_DNA_glyco"/>
    <property type="match status" value="1"/>
</dbReference>
<name>A0A0M0JLU5_9EUKA</name>
<dbReference type="GO" id="GO:0008534">
    <property type="term" value="F:oxidized purine nucleobase lesion DNA N-glycosylase activity"/>
    <property type="evidence" value="ECO:0007669"/>
    <property type="project" value="UniProtKB-EC"/>
</dbReference>
<protein>
    <recommendedName>
        <fullName evidence="11">Formamidopyrimidine-DNA glycosylase catalytic domain-containing protein</fullName>
    </recommendedName>
</protein>
<dbReference type="InterPro" id="IPR010979">
    <property type="entry name" value="Ribosomal_uS13-like_H2TH"/>
</dbReference>
<dbReference type="GO" id="GO:0003684">
    <property type="term" value="F:damaged DNA binding"/>
    <property type="evidence" value="ECO:0007669"/>
    <property type="project" value="InterPro"/>
</dbReference>
<dbReference type="InterPro" id="IPR035937">
    <property type="entry name" value="FPG_N"/>
</dbReference>
<keyword evidence="3" id="KW-0227">DNA damage</keyword>
<dbReference type="InterPro" id="IPR015886">
    <property type="entry name" value="H2TH_FPG"/>
</dbReference>
<keyword evidence="9" id="KW-0326">Glycosidase</keyword>
<dbReference type="InterPro" id="IPR012319">
    <property type="entry name" value="FPG_cat"/>
</dbReference>
<dbReference type="PANTHER" id="PTHR22993:SF9">
    <property type="entry name" value="FORMAMIDOPYRIMIDINE-DNA GLYCOSYLASE"/>
    <property type="match status" value="1"/>
</dbReference>
<dbReference type="GO" id="GO:0008270">
    <property type="term" value="F:zinc ion binding"/>
    <property type="evidence" value="ECO:0007669"/>
    <property type="project" value="InterPro"/>
</dbReference>
<dbReference type="PROSITE" id="PS51068">
    <property type="entry name" value="FPG_CAT"/>
    <property type="match status" value="1"/>
</dbReference>
<dbReference type="EMBL" id="JWZX01002702">
    <property type="protein sequence ID" value="KOO27539.1"/>
    <property type="molecule type" value="Genomic_DNA"/>
</dbReference>
<reference evidence="13" key="1">
    <citation type="journal article" date="2015" name="PLoS Genet.">
        <title>Genome Sequence and Transcriptome Analyses of Chrysochromulina tobin: Metabolic Tools for Enhanced Algal Fitness in the Prominent Order Prymnesiales (Haptophyceae).</title>
        <authorList>
            <person name="Hovde B.T."/>
            <person name="Deodato C.R."/>
            <person name="Hunsperger H.M."/>
            <person name="Ryken S.A."/>
            <person name="Yost W."/>
            <person name="Jha R.K."/>
            <person name="Patterson J."/>
            <person name="Monnat R.J. Jr."/>
            <person name="Barlow S.B."/>
            <person name="Starkenburg S.R."/>
            <person name="Cattolico R.A."/>
        </authorList>
    </citation>
    <scope>NUCLEOTIDE SEQUENCE</scope>
    <source>
        <strain evidence="13">CCMP291</strain>
    </source>
</reference>
<dbReference type="GO" id="GO:0005634">
    <property type="term" value="C:nucleus"/>
    <property type="evidence" value="ECO:0007669"/>
    <property type="project" value="TreeGrafter"/>
</dbReference>
<dbReference type="Gene3D" id="3.20.190.10">
    <property type="entry name" value="MutM-like, N-terminal"/>
    <property type="match status" value="1"/>
</dbReference>
<evidence type="ECO:0000256" key="9">
    <source>
        <dbReference type="ARBA" id="ARBA00023295"/>
    </source>
</evidence>
<dbReference type="SUPFAM" id="SSF81624">
    <property type="entry name" value="N-terminal domain of MutM-like DNA repair proteins"/>
    <property type="match status" value="1"/>
</dbReference>
<dbReference type="Pfam" id="PF06831">
    <property type="entry name" value="H2TH"/>
    <property type="match status" value="1"/>
</dbReference>
<keyword evidence="4" id="KW-0378">Hydrolase</keyword>
<feature type="compositionally biased region" description="Basic residues" evidence="10">
    <location>
        <begin position="384"/>
        <end position="394"/>
    </location>
</feature>
<dbReference type="AlphaFoldDB" id="A0A0M0JLU5"/>
<keyword evidence="6" id="KW-0234">DNA repair</keyword>
<evidence type="ECO:0000256" key="4">
    <source>
        <dbReference type="ARBA" id="ARBA00022801"/>
    </source>
</evidence>
<organism evidence="12 13">
    <name type="scientific">Chrysochromulina tobinii</name>
    <dbReference type="NCBI Taxonomy" id="1460289"/>
    <lineage>
        <taxon>Eukaryota</taxon>
        <taxon>Haptista</taxon>
        <taxon>Haptophyta</taxon>
        <taxon>Prymnesiophyceae</taxon>
        <taxon>Prymnesiales</taxon>
        <taxon>Chrysochromulinaceae</taxon>
        <taxon>Chrysochromulina</taxon>
    </lineage>
</organism>
<evidence type="ECO:0000313" key="12">
    <source>
        <dbReference type="EMBL" id="KOO27539.1"/>
    </source>
</evidence>
<evidence type="ECO:0000313" key="13">
    <source>
        <dbReference type="Proteomes" id="UP000037460"/>
    </source>
</evidence>
<dbReference type="PANTHER" id="PTHR22993">
    <property type="entry name" value="FORMAMIDOPYRIMIDINE-DNA GLYCOSYLASE"/>
    <property type="match status" value="1"/>
</dbReference>
<comment type="caution">
    <text evidence="12">The sequence shown here is derived from an EMBL/GenBank/DDBJ whole genome shotgun (WGS) entry which is preliminary data.</text>
</comment>
<evidence type="ECO:0000256" key="10">
    <source>
        <dbReference type="SAM" id="MobiDB-lite"/>
    </source>
</evidence>
<evidence type="ECO:0000256" key="6">
    <source>
        <dbReference type="ARBA" id="ARBA00023204"/>
    </source>
</evidence>
<dbReference type="SMART" id="SM01232">
    <property type="entry name" value="H2TH"/>
    <property type="match status" value="1"/>
</dbReference>
<keyword evidence="5" id="KW-0238">DNA-binding</keyword>